<name>L0F7L6_DESDL</name>
<evidence type="ECO:0000313" key="4">
    <source>
        <dbReference type="Proteomes" id="UP000010797"/>
    </source>
</evidence>
<feature type="region of interest" description="Disordered" evidence="1">
    <location>
        <begin position="44"/>
        <end position="127"/>
    </location>
</feature>
<protein>
    <submittedName>
        <fullName evidence="3">Uncharacterized protein</fullName>
    </submittedName>
</protein>
<dbReference type="KEGG" id="ddl:Desdi_1126"/>
<feature type="signal peptide" evidence="2">
    <location>
        <begin position="1"/>
        <end position="27"/>
    </location>
</feature>
<dbReference type="STRING" id="871963.Desdi_1126"/>
<dbReference type="eggNOG" id="ENOG5034AAN">
    <property type="taxonomic scope" value="Bacteria"/>
</dbReference>
<gene>
    <name evidence="3" type="ordered locus">Desdi_1126</name>
</gene>
<dbReference type="HOGENOM" id="CLU_107947_0_0_9"/>
<proteinExistence type="predicted"/>
<evidence type="ECO:0000256" key="2">
    <source>
        <dbReference type="SAM" id="SignalP"/>
    </source>
</evidence>
<accession>L0F7L6</accession>
<feature type="compositionally biased region" description="Low complexity" evidence="1">
    <location>
        <begin position="54"/>
        <end position="94"/>
    </location>
</feature>
<keyword evidence="2" id="KW-0732">Signal</keyword>
<organism evidence="3 4">
    <name type="scientific">Desulfitobacterium dichloroeliminans (strain LMG P-21439 / DCA1)</name>
    <dbReference type="NCBI Taxonomy" id="871963"/>
    <lineage>
        <taxon>Bacteria</taxon>
        <taxon>Bacillati</taxon>
        <taxon>Bacillota</taxon>
        <taxon>Clostridia</taxon>
        <taxon>Eubacteriales</taxon>
        <taxon>Desulfitobacteriaceae</taxon>
        <taxon>Desulfitobacterium</taxon>
    </lineage>
</organism>
<dbReference type="AlphaFoldDB" id="L0F7L6"/>
<dbReference type="Proteomes" id="UP000010797">
    <property type="component" value="Chromosome"/>
</dbReference>
<evidence type="ECO:0000256" key="1">
    <source>
        <dbReference type="SAM" id="MobiDB-lite"/>
    </source>
</evidence>
<feature type="chain" id="PRO_5003941981" evidence="2">
    <location>
        <begin position="28"/>
        <end position="160"/>
    </location>
</feature>
<reference evidence="4" key="1">
    <citation type="submission" date="2012-02" db="EMBL/GenBank/DDBJ databases">
        <title>Complete sequence of Desulfitobacterium dichloroeliminans LMG P-21439.</title>
        <authorList>
            <person name="Lucas S."/>
            <person name="Han J."/>
            <person name="Lapidus A."/>
            <person name="Cheng J.-F."/>
            <person name="Goodwin L."/>
            <person name="Pitluck S."/>
            <person name="Peters L."/>
            <person name="Ovchinnikova G."/>
            <person name="Teshima H."/>
            <person name="Detter J.C."/>
            <person name="Han C."/>
            <person name="Tapia R."/>
            <person name="Land M."/>
            <person name="Hauser L."/>
            <person name="Kyrpides N."/>
            <person name="Ivanova N."/>
            <person name="Pagani I."/>
            <person name="Kruse T."/>
            <person name="de Vos W.M."/>
            <person name="Boon N."/>
            <person name="Smidt H."/>
            <person name="Woyke T."/>
        </authorList>
    </citation>
    <scope>NUCLEOTIDE SEQUENCE [LARGE SCALE GENOMIC DNA]</scope>
    <source>
        <strain evidence="4">LMG P-21439 / DCA1</strain>
    </source>
</reference>
<keyword evidence="4" id="KW-1185">Reference proteome</keyword>
<sequence length="160" mass="17188">MKIFRNKLFTGALALGLFVGGAGIATAATSTDYEQKMADWIKNDPNPMVMNMNTSSPSATTPTATTPSTTTDPSTQTPASTTPTQETVQQQTPTQPTPQKPAVAKPTPKPAPSQPSTPAPSQNYQYNYCPPQWDQNCWNGNWNGNGNGNMMSNNGSGYRW</sequence>
<dbReference type="EMBL" id="CP003344">
    <property type="protein sequence ID" value="AGA68641.1"/>
    <property type="molecule type" value="Genomic_DNA"/>
</dbReference>
<feature type="compositionally biased region" description="Pro residues" evidence="1">
    <location>
        <begin position="107"/>
        <end position="118"/>
    </location>
</feature>
<evidence type="ECO:0000313" key="3">
    <source>
        <dbReference type="EMBL" id="AGA68641.1"/>
    </source>
</evidence>